<dbReference type="AlphaFoldDB" id="A0A6M8NPB9"/>
<gene>
    <name evidence="1" type="ORF">CP963_13790</name>
</gene>
<dbReference type="EMBL" id="NXII01000038">
    <property type="protein sequence ID" value="RXI37063.1"/>
    <property type="molecule type" value="Genomic_DNA"/>
</dbReference>
<keyword evidence="2" id="KW-1185">Reference proteome</keyword>
<dbReference type="Proteomes" id="UP000290378">
    <property type="component" value="Unassembled WGS sequence"/>
</dbReference>
<sequence length="80" mass="8829">MDLQLLSPTEIAKAIGGKKSTDLIGDANNISVHSLISLKKTNPSKYEVVTLGLIAKKLDLNVSDLLYLRDLKNKFKKSFL</sequence>
<organism evidence="1 2">
    <name type="scientific">Arcobacter cloacae</name>
    <dbReference type="NCBI Taxonomy" id="1054034"/>
    <lineage>
        <taxon>Bacteria</taxon>
        <taxon>Pseudomonadati</taxon>
        <taxon>Campylobacterota</taxon>
        <taxon>Epsilonproteobacteria</taxon>
        <taxon>Campylobacterales</taxon>
        <taxon>Arcobacteraceae</taxon>
        <taxon>Arcobacter</taxon>
    </lineage>
</organism>
<evidence type="ECO:0000313" key="2">
    <source>
        <dbReference type="Proteomes" id="UP000290378"/>
    </source>
</evidence>
<name>A0A6M8NPB9_9BACT</name>
<proteinExistence type="predicted"/>
<comment type="caution">
    <text evidence="1">The sequence shown here is derived from an EMBL/GenBank/DDBJ whole genome shotgun (WGS) entry which is preliminary data.</text>
</comment>
<evidence type="ECO:0000313" key="1">
    <source>
        <dbReference type="EMBL" id="RXI37063.1"/>
    </source>
</evidence>
<reference evidence="1 2" key="1">
    <citation type="submission" date="2017-09" db="EMBL/GenBank/DDBJ databases">
        <title>Genomics of the genus Arcobacter.</title>
        <authorList>
            <person name="Perez-Cataluna A."/>
            <person name="Figueras M.J."/>
            <person name="Salas-Masso N."/>
        </authorList>
    </citation>
    <scope>NUCLEOTIDE SEQUENCE [LARGE SCALE GENOMIC DNA]</scope>
    <source>
        <strain evidence="1 2">CECT 7834</strain>
    </source>
</reference>
<dbReference type="RefSeq" id="WP_129014705.1">
    <property type="nucleotide sequence ID" value="NZ_CBCSEI010000031.1"/>
</dbReference>
<accession>A0A6M8NPB9</accession>
<protein>
    <submittedName>
        <fullName evidence="1">Uncharacterized protein</fullName>
    </submittedName>
</protein>